<dbReference type="PROSITE" id="PS50878">
    <property type="entry name" value="RT_POL"/>
    <property type="match status" value="1"/>
</dbReference>
<gene>
    <name evidence="2" type="ORF">Scaly_2737600</name>
</gene>
<dbReference type="SUPFAM" id="SSF56672">
    <property type="entry name" value="DNA/RNA polymerases"/>
    <property type="match status" value="1"/>
</dbReference>
<dbReference type="CDD" id="cd01650">
    <property type="entry name" value="RT_nLTR_like"/>
    <property type="match status" value="1"/>
</dbReference>
<feature type="domain" description="Reverse transcriptase" evidence="1">
    <location>
        <begin position="196"/>
        <end position="362"/>
    </location>
</feature>
<dbReference type="Pfam" id="PF00078">
    <property type="entry name" value="RVT_1"/>
    <property type="match status" value="1"/>
</dbReference>
<dbReference type="InterPro" id="IPR036691">
    <property type="entry name" value="Endo/exonu/phosph_ase_sf"/>
</dbReference>
<organism evidence="2">
    <name type="scientific">Sesamum calycinum</name>
    <dbReference type="NCBI Taxonomy" id="2727403"/>
    <lineage>
        <taxon>Eukaryota</taxon>
        <taxon>Viridiplantae</taxon>
        <taxon>Streptophyta</taxon>
        <taxon>Embryophyta</taxon>
        <taxon>Tracheophyta</taxon>
        <taxon>Spermatophyta</taxon>
        <taxon>Magnoliopsida</taxon>
        <taxon>eudicotyledons</taxon>
        <taxon>Gunneridae</taxon>
        <taxon>Pentapetalae</taxon>
        <taxon>asterids</taxon>
        <taxon>lamiids</taxon>
        <taxon>Lamiales</taxon>
        <taxon>Pedaliaceae</taxon>
        <taxon>Sesamum</taxon>
    </lineage>
</organism>
<name>A0AAW2J0Y8_9LAMI</name>
<dbReference type="InterPro" id="IPR052343">
    <property type="entry name" value="Retrotransposon-Effector_Assoc"/>
</dbReference>
<evidence type="ECO:0000313" key="2">
    <source>
        <dbReference type="EMBL" id="KAL0288204.1"/>
    </source>
</evidence>
<comment type="caution">
    <text evidence="2">The sequence shown here is derived from an EMBL/GenBank/DDBJ whole genome shotgun (WGS) entry which is preliminary data.</text>
</comment>
<protein>
    <recommendedName>
        <fullName evidence="1">Reverse transcriptase domain-containing protein</fullName>
    </recommendedName>
</protein>
<proteinExistence type="predicted"/>
<dbReference type="InterPro" id="IPR043502">
    <property type="entry name" value="DNA/RNA_pol_sf"/>
</dbReference>
<sequence length="362" mass="42385">MVCQEEKSGTLIRLWRQIEDFHKCMMDCNFIDLGFQGHHFTWCNMRAPPKIVSAFLDRVVATPDWRLRFSSACVTHLLRWGSDHCPLLLQLEPEPNVDWKRLKNYFSSRQCGRELQIMSTKRKTNAIFRLRDHNGNWHSSMEGIQTIVLNYFHDIFESTKPRLENIEEVLASIHPKASDSMNNALAQPYMTKEVWIDLSQMNMDPKFNYTHIVLIPKCPNPEEVSQFRPISLCNVIYRVASKMITNRVNLFMHELIFENQSAFIPSRLITDNVLVAYELKHYLSHKYWGKVGHATLKLDLSKAYDLVEWNFLLSVLEKLSFHPQFIALIRMCVSTISYSIMLSGRKFGHFKPQRGLRQGDPF</sequence>
<reference evidence="2" key="2">
    <citation type="journal article" date="2024" name="Plant">
        <title>Genomic evolution and insights into agronomic trait innovations of Sesamum species.</title>
        <authorList>
            <person name="Miao H."/>
            <person name="Wang L."/>
            <person name="Qu L."/>
            <person name="Liu H."/>
            <person name="Sun Y."/>
            <person name="Le M."/>
            <person name="Wang Q."/>
            <person name="Wei S."/>
            <person name="Zheng Y."/>
            <person name="Lin W."/>
            <person name="Duan Y."/>
            <person name="Cao H."/>
            <person name="Xiong S."/>
            <person name="Wang X."/>
            <person name="Wei L."/>
            <person name="Li C."/>
            <person name="Ma Q."/>
            <person name="Ju M."/>
            <person name="Zhao R."/>
            <person name="Li G."/>
            <person name="Mu C."/>
            <person name="Tian Q."/>
            <person name="Mei H."/>
            <person name="Zhang T."/>
            <person name="Gao T."/>
            <person name="Zhang H."/>
        </authorList>
    </citation>
    <scope>NUCLEOTIDE SEQUENCE</scope>
    <source>
        <strain evidence="2">KEN8</strain>
    </source>
</reference>
<dbReference type="EMBL" id="JACGWM010001759">
    <property type="protein sequence ID" value="KAL0288204.1"/>
    <property type="molecule type" value="Genomic_DNA"/>
</dbReference>
<dbReference type="PANTHER" id="PTHR46890">
    <property type="entry name" value="NON-LTR RETROLELEMENT REVERSE TRANSCRIPTASE-LIKE PROTEIN-RELATED"/>
    <property type="match status" value="1"/>
</dbReference>
<dbReference type="AlphaFoldDB" id="A0AAW2J0Y8"/>
<reference evidence="2" key="1">
    <citation type="submission" date="2020-06" db="EMBL/GenBank/DDBJ databases">
        <authorList>
            <person name="Li T."/>
            <person name="Hu X."/>
            <person name="Zhang T."/>
            <person name="Song X."/>
            <person name="Zhang H."/>
            <person name="Dai N."/>
            <person name="Sheng W."/>
            <person name="Hou X."/>
            <person name="Wei L."/>
        </authorList>
    </citation>
    <scope>NUCLEOTIDE SEQUENCE</scope>
    <source>
        <strain evidence="2">KEN8</strain>
        <tissue evidence="2">Leaf</tissue>
    </source>
</reference>
<dbReference type="Gene3D" id="3.60.10.10">
    <property type="entry name" value="Endonuclease/exonuclease/phosphatase"/>
    <property type="match status" value="1"/>
</dbReference>
<dbReference type="PANTHER" id="PTHR46890:SF48">
    <property type="entry name" value="RNA-DIRECTED DNA POLYMERASE"/>
    <property type="match status" value="1"/>
</dbReference>
<dbReference type="InterPro" id="IPR000477">
    <property type="entry name" value="RT_dom"/>
</dbReference>
<accession>A0AAW2J0Y8</accession>
<evidence type="ECO:0000259" key="1">
    <source>
        <dbReference type="PROSITE" id="PS50878"/>
    </source>
</evidence>
<dbReference type="SUPFAM" id="SSF56219">
    <property type="entry name" value="DNase I-like"/>
    <property type="match status" value="1"/>
</dbReference>